<proteinExistence type="predicted"/>
<keyword evidence="3" id="KW-0255">Endonuclease</keyword>
<feature type="domain" description="Restriction endonuclease type IV Mrr" evidence="2">
    <location>
        <begin position="66"/>
        <end position="158"/>
    </location>
</feature>
<keyword evidence="3" id="KW-0540">Nuclease</keyword>
<accession>A0ABW1H337</accession>
<dbReference type="Proteomes" id="UP001596226">
    <property type="component" value="Unassembled WGS sequence"/>
</dbReference>
<gene>
    <name evidence="3" type="ORF">ACFQGL_05885</name>
</gene>
<reference evidence="4" key="1">
    <citation type="journal article" date="2019" name="Int. J. Syst. Evol. Microbiol.">
        <title>The Global Catalogue of Microorganisms (GCM) 10K type strain sequencing project: providing services to taxonomists for standard genome sequencing and annotation.</title>
        <authorList>
            <consortium name="The Broad Institute Genomics Platform"/>
            <consortium name="The Broad Institute Genome Sequencing Center for Infectious Disease"/>
            <person name="Wu L."/>
            <person name="Ma J."/>
        </authorList>
    </citation>
    <scope>NUCLEOTIDE SEQUENCE [LARGE SCALE GENOMIC DNA]</scope>
    <source>
        <strain evidence="4">CGMCC 4.7144</strain>
    </source>
</reference>
<comment type="caution">
    <text evidence="3">The sequence shown here is derived from an EMBL/GenBank/DDBJ whole genome shotgun (WGS) entry which is preliminary data.</text>
</comment>
<keyword evidence="4" id="KW-1185">Reference proteome</keyword>
<name>A0ABW1H337_9ACTN</name>
<dbReference type="EC" id="3.1.21.-" evidence="3"/>
<dbReference type="InterPro" id="IPR011856">
    <property type="entry name" value="tRNA_endonuc-like_dom_sf"/>
</dbReference>
<keyword evidence="3" id="KW-0378">Hydrolase</keyword>
<dbReference type="GO" id="GO:0016787">
    <property type="term" value="F:hydrolase activity"/>
    <property type="evidence" value="ECO:0007669"/>
    <property type="project" value="UniProtKB-KW"/>
</dbReference>
<dbReference type="RefSeq" id="WP_377506514.1">
    <property type="nucleotide sequence ID" value="NZ_JBHSQS010000003.1"/>
</dbReference>
<sequence>MGRGERRWLQSRTWGRRDRGRTETSGCPATAPCSAGGDAEAAAEVWRRRSRPSAASTPTPAFLPTDWRTTEELACAHMRSLGFADARLTGGSCDGGVDAVARDAVAQVKMQALPVGAPPVQQLRGTRPHLAHHIFYSSSGYTAAAVTAAAETGVHLFKIEPNGTAQPVNASAVALTQAGVDADGPRTMSAEQVVEEYADGVRDRITRAFKATDLAGASNREKYRGQNARMLGYLVQATENLESGQSFPSARAAAVFYHHTELLAQVWFQELGVPYPAGEGKVRKPETLDDYYG</sequence>
<dbReference type="GO" id="GO:0004519">
    <property type="term" value="F:endonuclease activity"/>
    <property type="evidence" value="ECO:0007669"/>
    <property type="project" value="UniProtKB-KW"/>
</dbReference>
<evidence type="ECO:0000313" key="3">
    <source>
        <dbReference type="EMBL" id="MFC5922869.1"/>
    </source>
</evidence>
<dbReference type="InterPro" id="IPR011335">
    <property type="entry name" value="Restrct_endonuc-II-like"/>
</dbReference>
<organism evidence="3 4">
    <name type="scientific">Micromonospora vulcania</name>
    <dbReference type="NCBI Taxonomy" id="1441873"/>
    <lineage>
        <taxon>Bacteria</taxon>
        <taxon>Bacillati</taxon>
        <taxon>Actinomycetota</taxon>
        <taxon>Actinomycetes</taxon>
        <taxon>Micromonosporales</taxon>
        <taxon>Micromonosporaceae</taxon>
        <taxon>Micromonospora</taxon>
    </lineage>
</organism>
<evidence type="ECO:0000256" key="1">
    <source>
        <dbReference type="SAM" id="MobiDB-lite"/>
    </source>
</evidence>
<dbReference type="Pfam" id="PF04471">
    <property type="entry name" value="Mrr_cat"/>
    <property type="match status" value="1"/>
</dbReference>
<protein>
    <submittedName>
        <fullName evidence="3">Restriction endonuclease</fullName>
        <ecNumber evidence="3">3.1.21.-</ecNumber>
    </submittedName>
</protein>
<feature type="region of interest" description="Disordered" evidence="1">
    <location>
        <begin position="1"/>
        <end position="39"/>
    </location>
</feature>
<dbReference type="EMBL" id="JBHSQS010000003">
    <property type="protein sequence ID" value="MFC5922869.1"/>
    <property type="molecule type" value="Genomic_DNA"/>
</dbReference>
<dbReference type="SUPFAM" id="SSF52980">
    <property type="entry name" value="Restriction endonuclease-like"/>
    <property type="match status" value="1"/>
</dbReference>
<evidence type="ECO:0000313" key="4">
    <source>
        <dbReference type="Proteomes" id="UP001596226"/>
    </source>
</evidence>
<dbReference type="Gene3D" id="3.40.1350.10">
    <property type="match status" value="1"/>
</dbReference>
<evidence type="ECO:0000259" key="2">
    <source>
        <dbReference type="Pfam" id="PF04471"/>
    </source>
</evidence>
<dbReference type="InterPro" id="IPR007560">
    <property type="entry name" value="Restrct_endonuc_IV_Mrr"/>
</dbReference>